<dbReference type="RefSeq" id="XP_017781533.1">
    <property type="nucleotide sequence ID" value="XM_017926044.1"/>
</dbReference>
<evidence type="ECO:0000256" key="4">
    <source>
        <dbReference type="ARBA" id="ARBA00022825"/>
    </source>
</evidence>
<accession>A0ABM1N3Y3</accession>
<evidence type="ECO:0000256" key="7">
    <source>
        <dbReference type="RuleBase" id="RU363034"/>
    </source>
</evidence>
<dbReference type="GeneID" id="108566245"/>
<dbReference type="InterPro" id="IPR038565">
    <property type="entry name" value="CLIP_sf"/>
</dbReference>
<comment type="domain">
    <text evidence="8">The clip domain consists of 35-55 residues which are 'knitted' together usually by 3 conserved disulfide bonds forming a clip-like compact structure.</text>
</comment>
<feature type="chain" id="PRO_5044990506" description="CLIP domain-containing serine protease" evidence="8">
    <location>
        <begin position="21"/>
        <end position="354"/>
    </location>
</feature>
<dbReference type="InterPro" id="IPR043504">
    <property type="entry name" value="Peptidase_S1_PA_chymotrypsin"/>
</dbReference>
<dbReference type="Gene3D" id="2.40.10.10">
    <property type="entry name" value="Trypsin-like serine proteases"/>
    <property type="match status" value="1"/>
</dbReference>
<keyword evidence="1 7" id="KW-0645">Protease</keyword>
<dbReference type="PROSITE" id="PS00135">
    <property type="entry name" value="TRYPSIN_SER"/>
    <property type="match status" value="1"/>
</dbReference>
<dbReference type="InterPro" id="IPR001314">
    <property type="entry name" value="Peptidase_S1A"/>
</dbReference>
<organism evidence="11 12">
    <name type="scientific">Nicrophorus vespilloides</name>
    <name type="common">Boreal carrion beetle</name>
    <dbReference type="NCBI Taxonomy" id="110193"/>
    <lineage>
        <taxon>Eukaryota</taxon>
        <taxon>Metazoa</taxon>
        <taxon>Ecdysozoa</taxon>
        <taxon>Arthropoda</taxon>
        <taxon>Hexapoda</taxon>
        <taxon>Insecta</taxon>
        <taxon>Pterygota</taxon>
        <taxon>Neoptera</taxon>
        <taxon>Endopterygota</taxon>
        <taxon>Coleoptera</taxon>
        <taxon>Polyphaga</taxon>
        <taxon>Staphyliniformia</taxon>
        <taxon>Silphidae</taxon>
        <taxon>Nicrophorinae</taxon>
        <taxon>Nicrophorus</taxon>
    </lineage>
</organism>
<dbReference type="InterPro" id="IPR001254">
    <property type="entry name" value="Trypsin_dom"/>
</dbReference>
<name>A0ABM1N3Y3_NICVS</name>
<evidence type="ECO:0000256" key="1">
    <source>
        <dbReference type="ARBA" id="ARBA00022670"/>
    </source>
</evidence>
<keyword evidence="2 8" id="KW-0732">Signal</keyword>
<dbReference type="SMART" id="SM00020">
    <property type="entry name" value="Tryp_SPc"/>
    <property type="match status" value="1"/>
</dbReference>
<dbReference type="Pfam" id="PF00089">
    <property type="entry name" value="Trypsin"/>
    <property type="match status" value="1"/>
</dbReference>
<evidence type="ECO:0000313" key="12">
    <source>
        <dbReference type="RefSeq" id="XP_017781533.1"/>
    </source>
</evidence>
<evidence type="ECO:0000256" key="6">
    <source>
        <dbReference type="ARBA" id="ARBA00024195"/>
    </source>
</evidence>
<feature type="domain" description="Peptidase S1" evidence="9">
    <location>
        <begin position="109"/>
        <end position="353"/>
    </location>
</feature>
<sequence>MSKKWILAFLSFALVHDVRAQRSCKLKDGSGGRCMPVKDCPSALELLKINQQAPICGYKGETPIVCCEAPPVLATISNAGKKSNENCYNIYISTNYGRLPGSGPPPTAVVGGYDSLAQEFPHMAVLGYGDNSTHPTWGCGGSLISKRFVLTAGHCLKSKDLGDVKYVRLGDLNLEKTDDKAEPQDFTVKRTIKHPEYKHPIQYNDIALIELDRDVIINDYVIPACLNTDRDTPSTFTATGWGHLKFGGTISYHLQKVMINYTDYGTCRQAFEVNARRLPNGILEDRQICAGAPKKDTCQGDSGGPLQRRNLDYERGHTIFGITSFGKACGISNSPGVYTRVSYYIEWIESEVWP</sequence>
<dbReference type="PANTHER" id="PTHR24252:SF7">
    <property type="entry name" value="HYALIN"/>
    <property type="match status" value="1"/>
</dbReference>
<evidence type="ECO:0000256" key="3">
    <source>
        <dbReference type="ARBA" id="ARBA00022801"/>
    </source>
</evidence>
<proteinExistence type="inferred from homology"/>
<feature type="signal peptide" evidence="8">
    <location>
        <begin position="1"/>
        <end position="20"/>
    </location>
</feature>
<feature type="domain" description="Clip" evidence="10">
    <location>
        <begin position="23"/>
        <end position="67"/>
    </location>
</feature>
<dbReference type="SMART" id="SM00680">
    <property type="entry name" value="CLIP"/>
    <property type="match status" value="1"/>
</dbReference>
<dbReference type="Gene3D" id="3.30.1640.30">
    <property type="match status" value="1"/>
</dbReference>
<dbReference type="InterPro" id="IPR033116">
    <property type="entry name" value="TRYPSIN_SER"/>
</dbReference>
<dbReference type="SUPFAM" id="SSF50494">
    <property type="entry name" value="Trypsin-like serine proteases"/>
    <property type="match status" value="1"/>
</dbReference>
<evidence type="ECO:0000313" key="11">
    <source>
        <dbReference type="Proteomes" id="UP000695000"/>
    </source>
</evidence>
<keyword evidence="11" id="KW-1185">Reference proteome</keyword>
<evidence type="ECO:0000259" key="9">
    <source>
        <dbReference type="PROSITE" id="PS50240"/>
    </source>
</evidence>
<protein>
    <recommendedName>
        <fullName evidence="8">CLIP domain-containing serine protease</fullName>
        <ecNumber evidence="7">3.4.21.-</ecNumber>
    </recommendedName>
</protein>
<dbReference type="PROSITE" id="PS00134">
    <property type="entry name" value="TRYPSIN_HIS"/>
    <property type="match status" value="1"/>
</dbReference>
<reference evidence="12" key="1">
    <citation type="submission" date="2025-08" db="UniProtKB">
        <authorList>
            <consortium name="RefSeq"/>
        </authorList>
    </citation>
    <scope>IDENTIFICATION</scope>
    <source>
        <tissue evidence="12">Whole Larva</tissue>
    </source>
</reference>
<dbReference type="Proteomes" id="UP000695000">
    <property type="component" value="Unplaced"/>
</dbReference>
<keyword evidence="4 7" id="KW-0720">Serine protease</keyword>
<evidence type="ECO:0000256" key="5">
    <source>
        <dbReference type="ARBA" id="ARBA00023157"/>
    </source>
</evidence>
<dbReference type="PRINTS" id="PR00722">
    <property type="entry name" value="CHYMOTRYPSIN"/>
</dbReference>
<dbReference type="InterPro" id="IPR009003">
    <property type="entry name" value="Peptidase_S1_PA"/>
</dbReference>
<dbReference type="InterPro" id="IPR018114">
    <property type="entry name" value="TRYPSIN_HIS"/>
</dbReference>
<dbReference type="CDD" id="cd00190">
    <property type="entry name" value="Tryp_SPc"/>
    <property type="match status" value="1"/>
</dbReference>
<comment type="similarity">
    <text evidence="6 8">Belongs to the peptidase S1 family. CLIP subfamily.</text>
</comment>
<keyword evidence="5" id="KW-1015">Disulfide bond</keyword>
<dbReference type="PANTHER" id="PTHR24252">
    <property type="entry name" value="ACROSIN-RELATED"/>
    <property type="match status" value="1"/>
</dbReference>
<dbReference type="PROSITE" id="PS51888">
    <property type="entry name" value="CLIP"/>
    <property type="match status" value="1"/>
</dbReference>
<dbReference type="PROSITE" id="PS50240">
    <property type="entry name" value="TRYPSIN_DOM"/>
    <property type="match status" value="1"/>
</dbReference>
<evidence type="ECO:0000259" key="10">
    <source>
        <dbReference type="PROSITE" id="PS51888"/>
    </source>
</evidence>
<dbReference type="EC" id="3.4.21.-" evidence="7"/>
<dbReference type="Pfam" id="PF12032">
    <property type="entry name" value="CLIP"/>
    <property type="match status" value="1"/>
</dbReference>
<keyword evidence="8" id="KW-0964">Secreted</keyword>
<keyword evidence="3 7" id="KW-0378">Hydrolase</keyword>
<evidence type="ECO:0000256" key="8">
    <source>
        <dbReference type="RuleBase" id="RU366078"/>
    </source>
</evidence>
<comment type="subcellular location">
    <subcellularLocation>
        <location evidence="8">Secreted</location>
    </subcellularLocation>
</comment>
<gene>
    <name evidence="12" type="primary">LOC108566245</name>
</gene>
<dbReference type="InterPro" id="IPR022700">
    <property type="entry name" value="CLIP"/>
</dbReference>
<evidence type="ECO:0000256" key="2">
    <source>
        <dbReference type="ARBA" id="ARBA00022729"/>
    </source>
</evidence>